<name>A0A1Q4VC66_9ACTN</name>
<comment type="caution">
    <text evidence="1">The sequence shown here is derived from an EMBL/GenBank/DDBJ whole genome shotgun (WGS) entry which is preliminary data.</text>
</comment>
<accession>A0A1Q4VC66</accession>
<evidence type="ECO:0000313" key="2">
    <source>
        <dbReference type="Proteomes" id="UP000186455"/>
    </source>
</evidence>
<dbReference type="EMBL" id="LFBV01000001">
    <property type="protein sequence ID" value="OKH95406.1"/>
    <property type="molecule type" value="Genomic_DNA"/>
</dbReference>
<protein>
    <submittedName>
        <fullName evidence="1">Uncharacterized protein</fullName>
    </submittedName>
</protein>
<keyword evidence="2" id="KW-1185">Reference proteome</keyword>
<organism evidence="1 2">
    <name type="scientific">Streptomyces uncialis</name>
    <dbReference type="NCBI Taxonomy" id="1048205"/>
    <lineage>
        <taxon>Bacteria</taxon>
        <taxon>Bacillati</taxon>
        <taxon>Actinomycetota</taxon>
        <taxon>Actinomycetes</taxon>
        <taxon>Kitasatosporales</taxon>
        <taxon>Streptomycetaceae</taxon>
        <taxon>Streptomyces</taxon>
    </lineage>
</organism>
<sequence length="74" mass="8268">MSKTYTRADISKAVNGGADLVHDELGLGERDYDLLGLIVNAAMAVLDQPGTSLDDVIRDSYKEEPEEVRGWWDW</sequence>
<dbReference type="AlphaFoldDB" id="A0A1Q4VC66"/>
<gene>
    <name evidence="1" type="ORF">AB852_00590</name>
</gene>
<dbReference type="RefSeq" id="WP_073782475.1">
    <property type="nucleotide sequence ID" value="NZ_LFBV01000001.1"/>
</dbReference>
<evidence type="ECO:0000313" key="1">
    <source>
        <dbReference type="EMBL" id="OKH95406.1"/>
    </source>
</evidence>
<reference evidence="1 2" key="1">
    <citation type="submission" date="2015-06" db="EMBL/GenBank/DDBJ databases">
        <title>Cloning and characterization of the uncialamcin biosynthetic gene cluster.</title>
        <authorList>
            <person name="Yan X."/>
            <person name="Huang T."/>
            <person name="Ge H."/>
            <person name="Shen B."/>
        </authorList>
    </citation>
    <scope>NUCLEOTIDE SEQUENCE [LARGE SCALE GENOMIC DNA]</scope>
    <source>
        <strain evidence="1 2">DCA2648</strain>
    </source>
</reference>
<proteinExistence type="predicted"/>
<dbReference type="Proteomes" id="UP000186455">
    <property type="component" value="Unassembled WGS sequence"/>
</dbReference>